<keyword evidence="2" id="KW-0808">Transferase</keyword>
<evidence type="ECO:0000313" key="3">
    <source>
        <dbReference type="Proteomes" id="UP000217257"/>
    </source>
</evidence>
<proteinExistence type="predicted"/>
<keyword evidence="2" id="KW-0418">Kinase</keyword>
<dbReference type="GO" id="GO:0004674">
    <property type="term" value="F:protein serine/threonine kinase activity"/>
    <property type="evidence" value="ECO:0007669"/>
    <property type="project" value="UniProtKB-KW"/>
</dbReference>
<evidence type="ECO:0000256" key="1">
    <source>
        <dbReference type="SAM" id="SignalP"/>
    </source>
</evidence>
<gene>
    <name evidence="2" type="ORF">CYFUS_004082</name>
</gene>
<keyword evidence="2" id="KW-0723">Serine/threonine-protein kinase</keyword>
<organism evidence="2 3">
    <name type="scientific">Cystobacter fuscus</name>
    <dbReference type="NCBI Taxonomy" id="43"/>
    <lineage>
        <taxon>Bacteria</taxon>
        <taxon>Pseudomonadati</taxon>
        <taxon>Myxococcota</taxon>
        <taxon>Myxococcia</taxon>
        <taxon>Myxococcales</taxon>
        <taxon>Cystobacterineae</taxon>
        <taxon>Archangiaceae</taxon>
        <taxon>Cystobacter</taxon>
    </lineage>
</organism>
<reference evidence="2 3" key="1">
    <citation type="submission" date="2017-06" db="EMBL/GenBank/DDBJ databases">
        <title>Sequencing and comparative analysis of myxobacterial genomes.</title>
        <authorList>
            <person name="Rupp O."/>
            <person name="Goesmann A."/>
            <person name="Sogaard-Andersen L."/>
        </authorList>
    </citation>
    <scope>NUCLEOTIDE SEQUENCE [LARGE SCALE GENOMIC DNA]</scope>
    <source>
        <strain evidence="2 3">DSM 52655</strain>
    </source>
</reference>
<dbReference type="KEGG" id="cfus:CYFUS_004082"/>
<keyword evidence="1" id="KW-0732">Signal</keyword>
<dbReference type="Proteomes" id="UP000217257">
    <property type="component" value="Chromosome"/>
</dbReference>
<dbReference type="PROSITE" id="PS51257">
    <property type="entry name" value="PROKAR_LIPOPROTEIN"/>
    <property type="match status" value="1"/>
</dbReference>
<evidence type="ECO:0000313" key="2">
    <source>
        <dbReference type="EMBL" id="ATB38647.1"/>
    </source>
</evidence>
<dbReference type="AlphaFoldDB" id="A0A250J566"/>
<accession>A0A250J566</accession>
<feature type="signal peptide" evidence="1">
    <location>
        <begin position="1"/>
        <end position="23"/>
    </location>
</feature>
<feature type="chain" id="PRO_5012987549" evidence="1">
    <location>
        <begin position="24"/>
        <end position="163"/>
    </location>
</feature>
<name>A0A250J566_9BACT</name>
<protein>
    <submittedName>
        <fullName evidence="2">Serine/threonine protein kinase</fullName>
    </submittedName>
</protein>
<sequence length="163" mass="17549">MISTKTKRLRLLVLLSSSGLACSASGGSLRPDGSPGPQECSEKALETMKILRLRPGEAAFMEIDANQVDQSPISLTDGPIESYTTERLGTLPSMTRLYGRVWTTGPNVVIRYYEARPPDGEPIAICGVARDDRGGLKKRPDSPPGVALLTNSGAAMWIVDSFR</sequence>
<dbReference type="EMBL" id="CP022098">
    <property type="protein sequence ID" value="ATB38647.1"/>
    <property type="molecule type" value="Genomic_DNA"/>
</dbReference>